<dbReference type="GO" id="GO:0002020">
    <property type="term" value="F:protease binding"/>
    <property type="evidence" value="ECO:0007669"/>
    <property type="project" value="InterPro"/>
</dbReference>
<dbReference type="CDD" id="cd01671">
    <property type="entry name" value="CARD"/>
    <property type="match status" value="2"/>
</dbReference>
<dbReference type="PANTHER" id="PTHR15034:SF5">
    <property type="entry name" value="DEATH DOMAIN-CONTAINING PROTEIN CRADD"/>
    <property type="match status" value="1"/>
</dbReference>
<organism evidence="2 3">
    <name type="scientific">Mytilus coruscus</name>
    <name type="common">Sea mussel</name>
    <dbReference type="NCBI Taxonomy" id="42192"/>
    <lineage>
        <taxon>Eukaryota</taxon>
        <taxon>Metazoa</taxon>
        <taxon>Spiralia</taxon>
        <taxon>Lophotrochozoa</taxon>
        <taxon>Mollusca</taxon>
        <taxon>Bivalvia</taxon>
        <taxon>Autobranchia</taxon>
        <taxon>Pteriomorphia</taxon>
        <taxon>Mytilida</taxon>
        <taxon>Mytiloidea</taxon>
        <taxon>Mytilidae</taxon>
        <taxon>Mytilinae</taxon>
        <taxon>Mytilus</taxon>
    </lineage>
</organism>
<dbReference type="EMBL" id="CACVKT020008351">
    <property type="protein sequence ID" value="CAC5414620.1"/>
    <property type="molecule type" value="Genomic_DNA"/>
</dbReference>
<dbReference type="GO" id="GO:0042981">
    <property type="term" value="P:regulation of apoptotic process"/>
    <property type="evidence" value="ECO:0007669"/>
    <property type="project" value="InterPro"/>
</dbReference>
<dbReference type="AlphaFoldDB" id="A0A6J8E2E6"/>
<dbReference type="InterPro" id="IPR001315">
    <property type="entry name" value="CARD"/>
</dbReference>
<dbReference type="InterPro" id="IPR011029">
    <property type="entry name" value="DEATH-like_dom_sf"/>
</dbReference>
<reference evidence="2 3" key="1">
    <citation type="submission" date="2020-06" db="EMBL/GenBank/DDBJ databases">
        <authorList>
            <person name="Li R."/>
            <person name="Bekaert M."/>
        </authorList>
    </citation>
    <scope>NUCLEOTIDE SEQUENCE [LARGE SCALE GENOMIC DNA]</scope>
    <source>
        <strain evidence="3">wild</strain>
    </source>
</reference>
<accession>A0A6J8E2E6</accession>
<dbReference type="InterPro" id="IPR037939">
    <property type="entry name" value="CRADD"/>
</dbReference>
<gene>
    <name evidence="2" type="ORF">MCOR_47387</name>
</gene>
<dbReference type="Proteomes" id="UP000507470">
    <property type="component" value="Unassembled WGS sequence"/>
</dbReference>
<dbReference type="OrthoDB" id="6157091at2759"/>
<dbReference type="PROSITE" id="PS50209">
    <property type="entry name" value="CARD"/>
    <property type="match status" value="1"/>
</dbReference>
<proteinExistence type="predicted"/>
<name>A0A6J8E2E6_MYTCO</name>
<feature type="domain" description="CARD" evidence="1">
    <location>
        <begin position="1"/>
        <end position="66"/>
    </location>
</feature>
<dbReference type="SUPFAM" id="SSF47986">
    <property type="entry name" value="DEATH domain"/>
    <property type="match status" value="2"/>
</dbReference>
<evidence type="ECO:0000313" key="3">
    <source>
        <dbReference type="Proteomes" id="UP000507470"/>
    </source>
</evidence>
<keyword evidence="3" id="KW-1185">Reference proteome</keyword>
<evidence type="ECO:0000313" key="2">
    <source>
        <dbReference type="EMBL" id="CAC5414620.1"/>
    </source>
</evidence>
<protein>
    <recommendedName>
        <fullName evidence="1">CARD domain-containing protein</fullName>
    </recommendedName>
</protein>
<evidence type="ECO:0000259" key="1">
    <source>
        <dbReference type="PROSITE" id="PS50209"/>
    </source>
</evidence>
<dbReference type="Gene3D" id="1.10.533.10">
    <property type="entry name" value="Death Domain, Fas"/>
    <property type="match status" value="2"/>
</dbReference>
<dbReference type="GO" id="GO:0070513">
    <property type="term" value="F:death domain binding"/>
    <property type="evidence" value="ECO:0007669"/>
    <property type="project" value="InterPro"/>
</dbReference>
<dbReference type="PANTHER" id="PTHR15034">
    <property type="entry name" value="DEATH DOMAIN-CONTAINING PROTEIN CRADD"/>
    <property type="match status" value="1"/>
</dbReference>
<dbReference type="Pfam" id="PF00619">
    <property type="entry name" value="CARD"/>
    <property type="match status" value="1"/>
</dbReference>
<sequence>METNHQRVLRANHQLLINSIELSNTDVLDILQEDEIISSGECEEILSNKTKREQNAKLLYILKRRSCKDGDPYPSLLRALSNDYGFICKVLKKEEESIQRSGVVQDVSDNFSCFHCKLLKNLRAKDITHQLFEDEVLSDDDLDKINSDTTCREQGVKQLFEVLGKSRLPQSEVVTCFVASLRNKYNYIVTQHTVNENTLYSCHCEHYVRPSLETSCTDCCANQISKLKYHSEDDISAKTGLIANQKDFETDDDDDTHCREIRVRSSTSKSRKAKPVSLNEIQNLALVKDVPKSLPNNKKMMRLCSKLWDKLFTLREKGDWDLFHSVTKAARQKYIDNTDIQVLLHRSDMCISTFYNDNRRDAMESFDQATNLISFTSMPDWHLARLLPLKVELFTRSKQFDKASSLLKEAHQSMSNLVPCLSTGAVYFFEANYLGAILRCTQNGTRSLSIRERAKHCFLTAIKHYEQEKIFKIKSFLNQVYLFLALFVLGVDVKQIEYLSVYNVSNEDISLAEFYLNLFENSCWDESTNWSRMLFYIARSEQHKQRQNLQRSLDYLHDALTCAVKGGYLKQKDFIQCNITLAEKSIDEKKKLQAISQREQTVNEILANLEESSSDSC</sequence>